<dbReference type="Gene3D" id="3.40.50.800">
    <property type="entry name" value="Anticodon-binding domain"/>
    <property type="match status" value="1"/>
</dbReference>
<evidence type="ECO:0000256" key="6">
    <source>
        <dbReference type="ARBA" id="ARBA00022917"/>
    </source>
</evidence>
<evidence type="ECO:0000256" key="1">
    <source>
        <dbReference type="ARBA" id="ARBA00004906"/>
    </source>
</evidence>
<dbReference type="InterPro" id="IPR004499">
    <property type="entry name" value="Pro-tRNA-ligase_IIa_arc-type"/>
</dbReference>
<dbReference type="Gene3D" id="3.30.710.10">
    <property type="entry name" value="Potassium Channel Kv1.1, Chain A"/>
    <property type="match status" value="1"/>
</dbReference>
<dbReference type="InterPro" id="IPR004154">
    <property type="entry name" value="Anticodon-bd"/>
</dbReference>
<evidence type="ECO:0000256" key="8">
    <source>
        <dbReference type="ARBA" id="ARBA00029731"/>
    </source>
</evidence>
<evidence type="ECO:0000256" key="9">
    <source>
        <dbReference type="ARBA" id="ARBA00047671"/>
    </source>
</evidence>
<evidence type="ECO:0000256" key="11">
    <source>
        <dbReference type="SAM" id="Coils"/>
    </source>
</evidence>
<dbReference type="SMART" id="SM00225">
    <property type="entry name" value="BTB"/>
    <property type="match status" value="1"/>
</dbReference>
<evidence type="ECO:0000256" key="7">
    <source>
        <dbReference type="ARBA" id="ARBA00023146"/>
    </source>
</evidence>
<keyword evidence="6" id="KW-0648">Protein biosynthesis</keyword>
<dbReference type="InterPro" id="IPR027356">
    <property type="entry name" value="NPH3_dom"/>
</dbReference>
<dbReference type="GO" id="GO:0004827">
    <property type="term" value="F:proline-tRNA ligase activity"/>
    <property type="evidence" value="ECO:0007669"/>
    <property type="project" value="UniProtKB-EC"/>
</dbReference>
<dbReference type="GO" id="GO:0005737">
    <property type="term" value="C:cytoplasm"/>
    <property type="evidence" value="ECO:0007669"/>
    <property type="project" value="InterPro"/>
</dbReference>
<evidence type="ECO:0000256" key="10">
    <source>
        <dbReference type="PROSITE-ProRule" id="PRU00982"/>
    </source>
</evidence>
<dbReference type="Pfam" id="PF00651">
    <property type="entry name" value="BTB"/>
    <property type="match status" value="1"/>
</dbReference>
<dbReference type="Gene3D" id="3.30.930.10">
    <property type="entry name" value="Bira Bifunctional Protein, Domain 2"/>
    <property type="match status" value="1"/>
</dbReference>
<feature type="region of interest" description="Disordered" evidence="12">
    <location>
        <begin position="1"/>
        <end position="32"/>
    </location>
</feature>
<dbReference type="EC" id="6.1.1.15" evidence="2"/>
<dbReference type="SUPFAM" id="SSF55681">
    <property type="entry name" value="Class II aaRS and biotin synthetases"/>
    <property type="match status" value="1"/>
</dbReference>
<dbReference type="Pfam" id="PF03129">
    <property type="entry name" value="HGTP_anticodon"/>
    <property type="match status" value="1"/>
</dbReference>
<dbReference type="GO" id="GO:0017101">
    <property type="term" value="C:aminoacyl-tRNA synthetase multienzyme complex"/>
    <property type="evidence" value="ECO:0007669"/>
    <property type="project" value="TreeGrafter"/>
</dbReference>
<dbReference type="InterPro" id="IPR033721">
    <property type="entry name" value="ProRS_core_arch_euk"/>
</dbReference>
<dbReference type="PROSITE" id="PS50862">
    <property type="entry name" value="AA_TRNA_LIGASE_II"/>
    <property type="match status" value="1"/>
</dbReference>
<dbReference type="GO" id="GO:0005524">
    <property type="term" value="F:ATP binding"/>
    <property type="evidence" value="ECO:0007669"/>
    <property type="project" value="UniProtKB-KW"/>
</dbReference>
<keyword evidence="7" id="KW-0030">Aminoacyl-tRNA synthetase</keyword>
<protein>
    <recommendedName>
        <fullName evidence="2">proline--tRNA ligase</fullName>
        <ecNumber evidence="2">6.1.1.15</ecNumber>
    </recommendedName>
    <alternativeName>
        <fullName evidence="8">Prolyl-tRNA synthetase</fullName>
    </alternativeName>
</protein>
<evidence type="ECO:0000313" key="16">
    <source>
        <dbReference type="EMBL" id="KAD0176512.1"/>
    </source>
</evidence>
<dbReference type="CDD" id="cd00862">
    <property type="entry name" value="ProRS_anticodon_zinc"/>
    <property type="match status" value="1"/>
</dbReference>
<dbReference type="InterPro" id="IPR045864">
    <property type="entry name" value="aa-tRNA-synth_II/BPL/LPL"/>
</dbReference>
<sequence>MAGAKGEKPAKAEKSAAVAKSSKGRKKETGLGLTNTKDGNFGEWYSEVVTNGEMIEYYEISGCYILRPWAMAVWEEMQNFFDPEIKKMKIKTCYFPLFVSNNVLQKEKDHIEGFAPEVAWVTRSGDSDLEVPIAIRPTSETVMYPYYSKWIRGHRDLPLKLNQWCNVVRWEFSNPTPFIRSREFLWQEGHTAFATKEEADTEVLEILELYRRLYEEYLAVPVVKGKKSEMEKFAGGLYTTSVEAFIPNTGRGVQGATSHCLGQNFAKMFEINFEDEKGEKAMVWQNSWAYSTRTIGVMVMVHGDDKGLVLPPKVSAVQVIVIHVPYKDADVKEIMSACSATVKTLCDLGIRAEADLRENYSPGWKYSHWEMKGVPLRIEIGPKDLANNQVRAVRRDNGEKIDIPMADLADKVKVMLDNIQQSMFDVAKQKRDACIQVTKTWDEFIEALGQKKLILAPWCDEEEVEKEVKTKTKGETGAAKTLCSPFEQPELPEVAIMACMKLGSKADAFQKQGQAWFCTTGLPSDIVVEVEDMSFHLHKFPLLSRSGVMERLIADASEKGDTNCAINLTGVPGGAKTFELVAKFCYGVKHEITASNVVHLRCAAAYLEMTEEYGENNLISQTEIFFNQVVLKNWKDSLKSLQTCGDENIISHAEELNITKRCIESLAVKASTDPNLFGWPMIDHGGPMQSPGGSVLWNGISTGARPKNVSSDWWYDDVSSLTLPLYKRLALAMEARGIKQEIIAGSLEYYAKKYVPGLSRRKSAPVGPTATEPPAAEDQKILLEEVDRLLPMQKGLVSTKFLFGLLKTALILRASLSCILNLEKRIGLQLDQATLEDLLMPNFSNTMETLYNIECVQRMVEHFMAIDQATGGASPCSIEDERLLGSPSLTPVTMVAKLIDGYLAEVAPDINLKLPKFMSLAEAVPEYARPLDDGLYRAIDIYLKSHPWLADSDREQLCRLMDCQKLSLEACTHAAQNERLPLRIIVQVLFFEQLQLRTSIAGCFLVSDNLADGSRQFRSGLGAPSQEGGWTTAVRENQVLKVGMDSMRMRVSELEKECSNMKQEIEKLGRVKGGSGGGSTWGNMSRKFGFKFKSQMCSAQEGSVSKQNKAVGKLEKGRGKQHKHKKDLSWEG</sequence>
<comment type="caution">
    <text evidence="16">The sequence shown here is derived from an EMBL/GenBank/DDBJ whole genome shotgun (WGS) entry which is preliminary data.</text>
</comment>
<dbReference type="SUPFAM" id="SSF54695">
    <property type="entry name" value="POZ domain"/>
    <property type="match status" value="1"/>
</dbReference>
<dbReference type="PANTHER" id="PTHR43382:SF2">
    <property type="entry name" value="BIFUNCTIONAL GLUTAMATE_PROLINE--TRNA LIGASE"/>
    <property type="match status" value="1"/>
</dbReference>
<organism evidence="16 17">
    <name type="scientific">Mikania micrantha</name>
    <name type="common">bitter vine</name>
    <dbReference type="NCBI Taxonomy" id="192012"/>
    <lineage>
        <taxon>Eukaryota</taxon>
        <taxon>Viridiplantae</taxon>
        <taxon>Streptophyta</taxon>
        <taxon>Embryophyta</taxon>
        <taxon>Tracheophyta</taxon>
        <taxon>Spermatophyta</taxon>
        <taxon>Magnoliopsida</taxon>
        <taxon>eudicotyledons</taxon>
        <taxon>Gunneridae</taxon>
        <taxon>Pentapetalae</taxon>
        <taxon>asterids</taxon>
        <taxon>campanulids</taxon>
        <taxon>Asterales</taxon>
        <taxon>Asteraceae</taxon>
        <taxon>Asteroideae</taxon>
        <taxon>Heliantheae alliance</taxon>
        <taxon>Eupatorieae</taxon>
        <taxon>Mikania</taxon>
    </lineage>
</organism>
<gene>
    <name evidence="16" type="ORF">E3N88_44678</name>
</gene>
<feature type="coiled-coil region" evidence="11">
    <location>
        <begin position="1044"/>
        <end position="1071"/>
    </location>
</feature>
<dbReference type="AlphaFoldDB" id="A0A5N6LBL5"/>
<name>A0A5N6LBL5_9ASTR</name>
<dbReference type="SMART" id="SM00946">
    <property type="entry name" value="ProRS-C_1"/>
    <property type="match status" value="1"/>
</dbReference>
<evidence type="ECO:0000256" key="5">
    <source>
        <dbReference type="ARBA" id="ARBA00022840"/>
    </source>
</evidence>
<dbReference type="FunFam" id="3.30.930.10:FF:000007">
    <property type="entry name" value="Bifunctional glutamate/proline--tRNA ligase"/>
    <property type="match status" value="1"/>
</dbReference>
<dbReference type="EMBL" id="SZYD01001898">
    <property type="protein sequence ID" value="KAD0176512.1"/>
    <property type="molecule type" value="Genomic_DNA"/>
</dbReference>
<keyword evidence="5" id="KW-0067">ATP-binding</keyword>
<dbReference type="CDD" id="cd18312">
    <property type="entry name" value="BTB_POZ_NPY3-like"/>
    <property type="match status" value="1"/>
</dbReference>
<dbReference type="FunFam" id="3.40.50.800:FF:000005">
    <property type="entry name" value="bifunctional glutamate/proline--tRNA ligase"/>
    <property type="match status" value="1"/>
</dbReference>
<evidence type="ECO:0000256" key="3">
    <source>
        <dbReference type="ARBA" id="ARBA00022598"/>
    </source>
</evidence>
<dbReference type="InterPro" id="IPR000210">
    <property type="entry name" value="BTB/POZ_dom"/>
</dbReference>
<dbReference type="NCBIfam" id="TIGR00408">
    <property type="entry name" value="proS_fam_I"/>
    <property type="match status" value="1"/>
</dbReference>
<dbReference type="InterPro" id="IPR002314">
    <property type="entry name" value="aa-tRNA-synt_IIb"/>
</dbReference>
<dbReference type="Pfam" id="PF00587">
    <property type="entry name" value="tRNA-synt_2b"/>
    <property type="match status" value="1"/>
</dbReference>
<dbReference type="Gene3D" id="3.30.110.30">
    <property type="entry name" value="C-terminal domain of ProRS"/>
    <property type="match status" value="1"/>
</dbReference>
<evidence type="ECO:0000313" key="17">
    <source>
        <dbReference type="Proteomes" id="UP000326396"/>
    </source>
</evidence>
<accession>A0A5N6LBL5</accession>
<dbReference type="Pfam" id="PF09180">
    <property type="entry name" value="ProRS-C_1"/>
    <property type="match status" value="1"/>
</dbReference>
<dbReference type="InterPro" id="IPR036621">
    <property type="entry name" value="Anticodon-bd_dom_sf"/>
</dbReference>
<dbReference type="SUPFAM" id="SSF64586">
    <property type="entry name" value="C-terminal domain of ProRS"/>
    <property type="match status" value="1"/>
</dbReference>
<dbReference type="GO" id="GO:0006433">
    <property type="term" value="P:prolyl-tRNA aminoacylation"/>
    <property type="evidence" value="ECO:0007669"/>
    <property type="project" value="InterPro"/>
</dbReference>
<evidence type="ECO:0000259" key="14">
    <source>
        <dbReference type="PROSITE" id="PS50862"/>
    </source>
</evidence>
<keyword evidence="4" id="KW-0547">Nucleotide-binding</keyword>
<dbReference type="Pfam" id="PF03000">
    <property type="entry name" value="NPH3"/>
    <property type="match status" value="1"/>
</dbReference>
<keyword evidence="11" id="KW-0175">Coiled coil</keyword>
<dbReference type="Proteomes" id="UP000326396">
    <property type="component" value="Unassembled WGS sequence"/>
</dbReference>
<dbReference type="OrthoDB" id="624345at2759"/>
<evidence type="ECO:0000256" key="4">
    <source>
        <dbReference type="ARBA" id="ARBA00022741"/>
    </source>
</evidence>
<feature type="compositionally biased region" description="Basic and acidic residues" evidence="12">
    <location>
        <begin position="1"/>
        <end position="14"/>
    </location>
</feature>
<dbReference type="PROSITE" id="PS51649">
    <property type="entry name" value="NPH3"/>
    <property type="match status" value="1"/>
</dbReference>
<evidence type="ECO:0000259" key="13">
    <source>
        <dbReference type="PROSITE" id="PS50097"/>
    </source>
</evidence>
<reference evidence="16 17" key="1">
    <citation type="submission" date="2019-05" db="EMBL/GenBank/DDBJ databases">
        <title>Mikania micrantha, genome provides insights into the molecular mechanism of rapid growth.</title>
        <authorList>
            <person name="Liu B."/>
        </authorList>
    </citation>
    <scope>NUCLEOTIDE SEQUENCE [LARGE SCALE GENOMIC DNA]</scope>
    <source>
        <strain evidence="16">NLD-2019</strain>
        <tissue evidence="16">Leaf</tissue>
    </source>
</reference>
<proteinExistence type="inferred from homology"/>
<dbReference type="PRINTS" id="PR01046">
    <property type="entry name" value="TRNASYNTHPRO"/>
</dbReference>
<dbReference type="InterPro" id="IPR016061">
    <property type="entry name" value="Pro-tRNA_ligase_II_C"/>
</dbReference>
<keyword evidence="3" id="KW-0436">Ligase</keyword>
<dbReference type="PROSITE" id="PS50097">
    <property type="entry name" value="BTB"/>
    <property type="match status" value="1"/>
</dbReference>
<dbReference type="InterPro" id="IPR017449">
    <property type="entry name" value="Pro-tRNA_synth_II"/>
</dbReference>
<dbReference type="SUPFAM" id="SSF52954">
    <property type="entry name" value="Class II aaRS ABD-related"/>
    <property type="match status" value="1"/>
</dbReference>
<evidence type="ECO:0000256" key="2">
    <source>
        <dbReference type="ARBA" id="ARBA00012831"/>
    </source>
</evidence>
<dbReference type="HAMAP" id="MF_01571">
    <property type="entry name" value="Pro_tRNA_synth_type3"/>
    <property type="match status" value="1"/>
</dbReference>
<dbReference type="InterPro" id="IPR002316">
    <property type="entry name" value="Pro-tRNA-ligase_IIa"/>
</dbReference>
<feature type="region of interest" description="Disordered" evidence="12">
    <location>
        <begin position="1100"/>
        <end position="1132"/>
    </location>
</feature>
<comment type="similarity">
    <text evidence="10">Belongs to the NPH3 family.</text>
</comment>
<feature type="domain" description="BTB" evidence="13">
    <location>
        <begin position="524"/>
        <end position="594"/>
    </location>
</feature>
<keyword evidence="17" id="KW-1185">Reference proteome</keyword>
<dbReference type="PANTHER" id="PTHR43382">
    <property type="entry name" value="PROLYL-TRNA SYNTHETASE"/>
    <property type="match status" value="1"/>
</dbReference>
<feature type="domain" description="NPH3" evidence="15">
    <location>
        <begin position="712"/>
        <end position="995"/>
    </location>
</feature>
<dbReference type="InterPro" id="IPR006195">
    <property type="entry name" value="aa-tRNA-synth_II"/>
</dbReference>
<dbReference type="CDD" id="cd00778">
    <property type="entry name" value="ProRS_core_arch_euk"/>
    <property type="match status" value="1"/>
</dbReference>
<evidence type="ECO:0000259" key="15">
    <source>
        <dbReference type="PROSITE" id="PS51649"/>
    </source>
</evidence>
<comment type="catalytic activity">
    <reaction evidence="9">
        <text>tRNA(Pro) + L-proline + ATP = L-prolyl-tRNA(Pro) + AMP + diphosphate</text>
        <dbReference type="Rhea" id="RHEA:14305"/>
        <dbReference type="Rhea" id="RHEA-COMP:9700"/>
        <dbReference type="Rhea" id="RHEA-COMP:9702"/>
        <dbReference type="ChEBI" id="CHEBI:30616"/>
        <dbReference type="ChEBI" id="CHEBI:33019"/>
        <dbReference type="ChEBI" id="CHEBI:60039"/>
        <dbReference type="ChEBI" id="CHEBI:78442"/>
        <dbReference type="ChEBI" id="CHEBI:78532"/>
        <dbReference type="ChEBI" id="CHEBI:456215"/>
        <dbReference type="EC" id="6.1.1.15"/>
    </reaction>
</comment>
<dbReference type="InterPro" id="IPR011333">
    <property type="entry name" value="SKP1/BTB/POZ_sf"/>
</dbReference>
<feature type="domain" description="Aminoacyl-transfer RNA synthetases class-II family profile" evidence="14">
    <location>
        <begin position="96"/>
        <end position="311"/>
    </location>
</feature>
<comment type="pathway">
    <text evidence="1">Protein modification; protein ubiquitination.</text>
</comment>
<evidence type="ECO:0000256" key="12">
    <source>
        <dbReference type="SAM" id="MobiDB-lite"/>
    </source>
</evidence>